<evidence type="ECO:0000256" key="1">
    <source>
        <dbReference type="SAM" id="Phobius"/>
    </source>
</evidence>
<proteinExistence type="predicted"/>
<dbReference type="EMBL" id="NQXA01000002">
    <property type="protein sequence ID" value="PHQ30277.1"/>
    <property type="molecule type" value="Genomic_DNA"/>
</dbReference>
<evidence type="ECO:0000313" key="2">
    <source>
        <dbReference type="EMBL" id="PHQ30277.1"/>
    </source>
</evidence>
<keyword evidence="3" id="KW-1185">Reference proteome</keyword>
<dbReference type="Proteomes" id="UP000229433">
    <property type="component" value="Unassembled WGS sequence"/>
</dbReference>
<name>A0A2G1VU15_9FLAO</name>
<feature type="transmembrane region" description="Helical" evidence="1">
    <location>
        <begin position="183"/>
        <end position="205"/>
    </location>
</feature>
<feature type="transmembrane region" description="Helical" evidence="1">
    <location>
        <begin position="121"/>
        <end position="141"/>
    </location>
</feature>
<feature type="transmembrane region" description="Helical" evidence="1">
    <location>
        <begin position="61"/>
        <end position="78"/>
    </location>
</feature>
<organism evidence="2 3">
    <name type="scientific">Leeuwenhoekiella nanhaiensis</name>
    <dbReference type="NCBI Taxonomy" id="1655491"/>
    <lineage>
        <taxon>Bacteria</taxon>
        <taxon>Pseudomonadati</taxon>
        <taxon>Bacteroidota</taxon>
        <taxon>Flavobacteriia</taxon>
        <taxon>Flavobacteriales</taxon>
        <taxon>Flavobacteriaceae</taxon>
        <taxon>Leeuwenhoekiella</taxon>
    </lineage>
</organism>
<accession>A0A2G1VU15</accession>
<feature type="transmembrane region" description="Helical" evidence="1">
    <location>
        <begin position="6"/>
        <end position="23"/>
    </location>
</feature>
<keyword evidence="1" id="KW-0472">Membrane</keyword>
<sequence>MKELGAYSQYLELIAVVIGIVKYREFKDFQLKYVFFFLIYVAINEILAGISFPVFGLPNYALYNVYVLIHFCFFLAWYHSLLDGAKRKLVLKIFFFIFLLFWTFESFYLDNFLGEDVTLSFTLGVLFLIVAVGFYFMEMLTREVILHITQSPYFWISFGILVYCVTYLPFYLTLSFINRENPVILNVTLFLINCIQYCCFSIAFIQANRNKIEHKS</sequence>
<comment type="caution">
    <text evidence="2">The sequence shown here is derived from an EMBL/GenBank/DDBJ whole genome shotgun (WGS) entry which is preliminary data.</text>
</comment>
<feature type="transmembrane region" description="Helical" evidence="1">
    <location>
        <begin position="35"/>
        <end position="55"/>
    </location>
</feature>
<reference evidence="2 3" key="1">
    <citation type="submission" date="2017-08" db="EMBL/GenBank/DDBJ databases">
        <title>The whole genome shortgun sequences of strain Leeuwenhoekiella nanhaiensis G18 from the South China Sea.</title>
        <authorList>
            <person name="Liu Q."/>
        </authorList>
    </citation>
    <scope>NUCLEOTIDE SEQUENCE [LARGE SCALE GENOMIC DNA]</scope>
    <source>
        <strain evidence="2 3">G18</strain>
    </source>
</reference>
<protein>
    <submittedName>
        <fullName evidence="2">Uncharacterized protein</fullName>
    </submittedName>
</protein>
<dbReference type="RefSeq" id="WP_099645111.1">
    <property type="nucleotide sequence ID" value="NZ_KZ319288.1"/>
</dbReference>
<dbReference type="AlphaFoldDB" id="A0A2G1VU15"/>
<dbReference type="OrthoDB" id="1453530at2"/>
<gene>
    <name evidence="2" type="ORF">CJ305_04760</name>
</gene>
<keyword evidence="1" id="KW-1133">Transmembrane helix</keyword>
<keyword evidence="1" id="KW-0812">Transmembrane</keyword>
<feature type="transmembrane region" description="Helical" evidence="1">
    <location>
        <begin position="153"/>
        <end position="177"/>
    </location>
</feature>
<feature type="transmembrane region" description="Helical" evidence="1">
    <location>
        <begin position="90"/>
        <end position="109"/>
    </location>
</feature>
<evidence type="ECO:0000313" key="3">
    <source>
        <dbReference type="Proteomes" id="UP000229433"/>
    </source>
</evidence>